<reference evidence="3" key="1">
    <citation type="submission" date="2025-08" db="UniProtKB">
        <authorList>
            <consortium name="RefSeq"/>
        </authorList>
    </citation>
    <scope>IDENTIFICATION</scope>
</reference>
<accession>A0ABM1A6L8</accession>
<feature type="region of interest" description="Disordered" evidence="1">
    <location>
        <begin position="129"/>
        <end position="149"/>
    </location>
</feature>
<proteinExistence type="predicted"/>
<dbReference type="Proteomes" id="UP000694888">
    <property type="component" value="Unplaced"/>
</dbReference>
<dbReference type="GeneID" id="106012686"/>
<gene>
    <name evidence="3" type="primary">LOC106012686</name>
</gene>
<protein>
    <submittedName>
        <fullName evidence="3">Uncharacterized protein LOC106012686</fullName>
    </submittedName>
</protein>
<organism evidence="2 3">
    <name type="scientific">Aplysia californica</name>
    <name type="common">California sea hare</name>
    <dbReference type="NCBI Taxonomy" id="6500"/>
    <lineage>
        <taxon>Eukaryota</taxon>
        <taxon>Metazoa</taxon>
        <taxon>Spiralia</taxon>
        <taxon>Lophotrochozoa</taxon>
        <taxon>Mollusca</taxon>
        <taxon>Gastropoda</taxon>
        <taxon>Heterobranchia</taxon>
        <taxon>Euthyneura</taxon>
        <taxon>Tectipleura</taxon>
        <taxon>Aplysiida</taxon>
        <taxon>Aplysioidea</taxon>
        <taxon>Aplysiidae</taxon>
        <taxon>Aplysia</taxon>
    </lineage>
</organism>
<evidence type="ECO:0000313" key="3">
    <source>
        <dbReference type="RefSeq" id="XP_012941834.1"/>
    </source>
</evidence>
<feature type="compositionally biased region" description="Basic and acidic residues" evidence="1">
    <location>
        <begin position="74"/>
        <end position="91"/>
    </location>
</feature>
<sequence length="340" mass="37121">MSPLSSLFETVGRVWTSAVSTLKTTRCDGEERTHQPAAFPKKRTLDGPEKDECDRAIQIPNGHQQVGGNGNTRRSGEERGRNTHPPGEENHTTALQSLSLSETLNACSAQHTGSYSVVERVDRFLREISKRETTTTRSSSSRKKRKRGIPGLLTQNDVAGFLKSGNSGAQIRVHRQCEVLSVAEVVLELFGVGDNEAIHGRQLTPVLRSVPGVWAGCLGGARVSVVVQITDHCHVDLEPGTYLVRDVEGKKAVVCVNFEKKLFQQASLLSLLNPSVTVKSGDFLVLKGACWVDIGRNRVVIMADHPDDIDVLPEEIVVGFSQLLAEIIRATQASQRTEEA</sequence>
<feature type="compositionally biased region" description="Basic and acidic residues" evidence="1">
    <location>
        <begin position="43"/>
        <end position="55"/>
    </location>
</feature>
<name>A0ABM1A6L8_APLCA</name>
<feature type="region of interest" description="Disordered" evidence="1">
    <location>
        <begin position="26"/>
        <end position="91"/>
    </location>
</feature>
<evidence type="ECO:0000256" key="1">
    <source>
        <dbReference type="SAM" id="MobiDB-lite"/>
    </source>
</evidence>
<keyword evidence="2" id="KW-1185">Reference proteome</keyword>
<dbReference type="RefSeq" id="XP_012941834.1">
    <property type="nucleotide sequence ID" value="XM_013086380.2"/>
</dbReference>
<evidence type="ECO:0000313" key="2">
    <source>
        <dbReference type="Proteomes" id="UP000694888"/>
    </source>
</evidence>